<reference evidence="2 3" key="1">
    <citation type="submission" date="2018-03" db="EMBL/GenBank/DDBJ databases">
        <title>Non-Typhoidal Salmonella genome sequencing and assembly.</title>
        <authorList>
            <person name="Matchawe C."/>
        </authorList>
    </citation>
    <scope>NUCLEOTIDE SEQUENCE [LARGE SCALE GENOMIC DNA]</scope>
    <source>
        <strain evidence="2 3">22sa</strain>
    </source>
</reference>
<evidence type="ECO:0000313" key="2">
    <source>
        <dbReference type="EMBL" id="TGE30091.1"/>
    </source>
</evidence>
<keyword evidence="3" id="KW-1185">Reference proteome</keyword>
<feature type="non-terminal residue" evidence="2">
    <location>
        <position position="1"/>
    </location>
</feature>
<gene>
    <name evidence="2" type="ORF">C9F07_00910</name>
</gene>
<name>A0A4Z0QLZ3_SALET</name>
<evidence type="ECO:0000259" key="1">
    <source>
        <dbReference type="Pfam" id="PF04898"/>
    </source>
</evidence>
<sequence>SFRQQRAQGTNPPSDPLREAHVMSLATSIGREMNVFCEAEGQAHRLSFKSPILLYSDFKQLTTMSEPHYRADWLEITIDVPDPTLDAPLT</sequence>
<proteinExistence type="predicted"/>
<comment type="caution">
    <text evidence="2">The sequence shown here is derived from an EMBL/GenBank/DDBJ whole genome shotgun (WGS) entry which is preliminary data.</text>
</comment>
<dbReference type="AlphaFoldDB" id="A0A4Z0QLZ3"/>
<organism evidence="2 3">
    <name type="scientific">Salmonella enterica subsp. enterica serovar Poona</name>
    <dbReference type="NCBI Taxonomy" id="436295"/>
    <lineage>
        <taxon>Bacteria</taxon>
        <taxon>Pseudomonadati</taxon>
        <taxon>Pseudomonadota</taxon>
        <taxon>Gammaproteobacteria</taxon>
        <taxon>Enterobacterales</taxon>
        <taxon>Enterobacteriaceae</taxon>
        <taxon>Salmonella</taxon>
    </lineage>
</organism>
<dbReference type="Proteomes" id="UP000298196">
    <property type="component" value="Unassembled WGS sequence"/>
</dbReference>
<feature type="domain" description="Glutamate synthase central-N" evidence="1">
    <location>
        <begin position="2"/>
        <end position="81"/>
    </location>
</feature>
<dbReference type="InterPro" id="IPR006982">
    <property type="entry name" value="Glu_synth_centr_N"/>
</dbReference>
<dbReference type="InterPro" id="IPR013785">
    <property type="entry name" value="Aldolase_TIM"/>
</dbReference>
<protein>
    <recommendedName>
        <fullName evidence="1">Glutamate synthase central-N domain-containing protein</fullName>
    </recommendedName>
</protein>
<dbReference type="Gene3D" id="3.20.20.70">
    <property type="entry name" value="Aldolase class I"/>
    <property type="match status" value="1"/>
</dbReference>
<dbReference type="SUPFAM" id="SSF51395">
    <property type="entry name" value="FMN-linked oxidoreductases"/>
    <property type="match status" value="1"/>
</dbReference>
<dbReference type="Pfam" id="PF04898">
    <property type="entry name" value="Glu_syn_central"/>
    <property type="match status" value="1"/>
</dbReference>
<dbReference type="EMBL" id="PYKI01000134">
    <property type="protein sequence ID" value="TGE30091.1"/>
    <property type="molecule type" value="Genomic_DNA"/>
</dbReference>
<dbReference type="GO" id="GO:0015930">
    <property type="term" value="F:glutamate synthase activity"/>
    <property type="evidence" value="ECO:0007669"/>
    <property type="project" value="InterPro"/>
</dbReference>
<feature type="non-terminal residue" evidence="2">
    <location>
        <position position="90"/>
    </location>
</feature>
<evidence type="ECO:0000313" key="3">
    <source>
        <dbReference type="Proteomes" id="UP000298196"/>
    </source>
</evidence>
<accession>A0A4Z0QLZ3</accession>